<keyword evidence="3" id="KW-1185">Reference proteome</keyword>
<evidence type="ECO:0000256" key="1">
    <source>
        <dbReference type="SAM" id="MobiDB-lite"/>
    </source>
</evidence>
<dbReference type="Proteomes" id="UP000308197">
    <property type="component" value="Unassembled WGS sequence"/>
</dbReference>
<gene>
    <name evidence="2" type="ORF">K466DRAFT_346705</name>
</gene>
<dbReference type="EMBL" id="ML211636">
    <property type="protein sequence ID" value="TFK81220.1"/>
    <property type="molecule type" value="Genomic_DNA"/>
</dbReference>
<organism evidence="2 3">
    <name type="scientific">Polyporus arcularius HHB13444</name>
    <dbReference type="NCBI Taxonomy" id="1314778"/>
    <lineage>
        <taxon>Eukaryota</taxon>
        <taxon>Fungi</taxon>
        <taxon>Dikarya</taxon>
        <taxon>Basidiomycota</taxon>
        <taxon>Agaricomycotina</taxon>
        <taxon>Agaricomycetes</taxon>
        <taxon>Polyporales</taxon>
        <taxon>Polyporaceae</taxon>
        <taxon>Polyporus</taxon>
    </lineage>
</organism>
<reference evidence="2 3" key="1">
    <citation type="journal article" date="2019" name="Nat. Ecol. Evol.">
        <title>Megaphylogeny resolves global patterns of mushroom evolution.</title>
        <authorList>
            <person name="Varga T."/>
            <person name="Krizsan K."/>
            <person name="Foldi C."/>
            <person name="Dima B."/>
            <person name="Sanchez-Garcia M."/>
            <person name="Sanchez-Ramirez S."/>
            <person name="Szollosi G.J."/>
            <person name="Szarkandi J.G."/>
            <person name="Papp V."/>
            <person name="Albert L."/>
            <person name="Andreopoulos W."/>
            <person name="Angelini C."/>
            <person name="Antonin V."/>
            <person name="Barry K.W."/>
            <person name="Bougher N.L."/>
            <person name="Buchanan P."/>
            <person name="Buyck B."/>
            <person name="Bense V."/>
            <person name="Catcheside P."/>
            <person name="Chovatia M."/>
            <person name="Cooper J."/>
            <person name="Damon W."/>
            <person name="Desjardin D."/>
            <person name="Finy P."/>
            <person name="Geml J."/>
            <person name="Haridas S."/>
            <person name="Hughes K."/>
            <person name="Justo A."/>
            <person name="Karasinski D."/>
            <person name="Kautmanova I."/>
            <person name="Kiss B."/>
            <person name="Kocsube S."/>
            <person name="Kotiranta H."/>
            <person name="LaButti K.M."/>
            <person name="Lechner B.E."/>
            <person name="Liimatainen K."/>
            <person name="Lipzen A."/>
            <person name="Lukacs Z."/>
            <person name="Mihaltcheva S."/>
            <person name="Morgado L.N."/>
            <person name="Niskanen T."/>
            <person name="Noordeloos M.E."/>
            <person name="Ohm R.A."/>
            <person name="Ortiz-Santana B."/>
            <person name="Ovrebo C."/>
            <person name="Racz N."/>
            <person name="Riley R."/>
            <person name="Savchenko A."/>
            <person name="Shiryaev A."/>
            <person name="Soop K."/>
            <person name="Spirin V."/>
            <person name="Szebenyi C."/>
            <person name="Tomsovsky M."/>
            <person name="Tulloss R.E."/>
            <person name="Uehling J."/>
            <person name="Grigoriev I.V."/>
            <person name="Vagvolgyi C."/>
            <person name="Papp T."/>
            <person name="Martin F.M."/>
            <person name="Miettinen O."/>
            <person name="Hibbett D.S."/>
            <person name="Nagy L.G."/>
        </authorList>
    </citation>
    <scope>NUCLEOTIDE SEQUENCE [LARGE SCALE GENOMIC DNA]</scope>
    <source>
        <strain evidence="2 3">HHB13444</strain>
    </source>
</reference>
<protein>
    <submittedName>
        <fullName evidence="2">Uncharacterized protein</fullName>
    </submittedName>
</protein>
<proteinExistence type="predicted"/>
<name>A0A5C3NYW3_9APHY</name>
<evidence type="ECO:0000313" key="3">
    <source>
        <dbReference type="Proteomes" id="UP000308197"/>
    </source>
</evidence>
<dbReference type="InParanoid" id="A0A5C3NYW3"/>
<feature type="region of interest" description="Disordered" evidence="1">
    <location>
        <begin position="43"/>
        <end position="72"/>
    </location>
</feature>
<accession>A0A5C3NYW3</accession>
<dbReference type="AlphaFoldDB" id="A0A5C3NYW3"/>
<evidence type="ECO:0000313" key="2">
    <source>
        <dbReference type="EMBL" id="TFK81220.1"/>
    </source>
</evidence>
<sequence length="72" mass="7743">MKLPSTPQPAGQLLPLLVSAHYSVSPQCRHLTSIAAIQLNVSHETASHDGRSPGIESPPRYDAQLVTCKSRP</sequence>